<sequence>MPLGYWVKYDYWWDLYPFTKTRDLSPCADEEAARQRYDDISQIVLQERAINLYDSACMLAALGILYADANEGSQEAREYGEQWIEYLLNFDQSFPAFSEVDRNADNSGGRYVIPVQDRNIPFTDANWMYGNTRSKVSPRYAYYYREVMERYHTDAIPNEWCAVYQSQEETWKNYGNPKCGDEAWHQYNFDDHAHASNNQLVYIYNDYRPVTGEHAWGKILGPLIFDEYVGTSKGMEVAMNGIVSLRLMMTALKDDSDSTKTGHVAYYQVAPGHCVSDVDATAEDCGRASTWSTENLASTIASVRRMQRMVGNETVMSAYVHENITFGVDNPSSTLIKPWLDEMQQNLTNGFVNFCYLEELTVTANVNEGTTAADVTCSPCITQGGNVHNRDYTFASSVDDAYTYDLEAHKTLAVDVFTWGLAVLAADIAEAKDLTAPWRLWTQVRKYGGACPFLCVSAWLFL</sequence>
<comment type="caution">
    <text evidence="1">The sequence shown here is derived from an EMBL/GenBank/DDBJ whole genome shotgun (WGS) entry which is preliminary data.</text>
</comment>
<dbReference type="Proteomes" id="UP001190700">
    <property type="component" value="Unassembled WGS sequence"/>
</dbReference>
<name>A0AAE0EPR8_9CHLO</name>
<evidence type="ECO:0000313" key="1">
    <source>
        <dbReference type="EMBL" id="KAK3235537.1"/>
    </source>
</evidence>
<reference evidence="1 2" key="1">
    <citation type="journal article" date="2015" name="Genome Biol. Evol.">
        <title>Comparative Genomics of a Bacterivorous Green Alga Reveals Evolutionary Causalities and Consequences of Phago-Mixotrophic Mode of Nutrition.</title>
        <authorList>
            <person name="Burns J.A."/>
            <person name="Paasch A."/>
            <person name="Narechania A."/>
            <person name="Kim E."/>
        </authorList>
    </citation>
    <scope>NUCLEOTIDE SEQUENCE [LARGE SCALE GENOMIC DNA]</scope>
    <source>
        <strain evidence="1 2">PLY_AMNH</strain>
    </source>
</reference>
<gene>
    <name evidence="1" type="ORF">CYMTET_54244</name>
</gene>
<organism evidence="1 2">
    <name type="scientific">Cymbomonas tetramitiformis</name>
    <dbReference type="NCBI Taxonomy" id="36881"/>
    <lineage>
        <taxon>Eukaryota</taxon>
        <taxon>Viridiplantae</taxon>
        <taxon>Chlorophyta</taxon>
        <taxon>Pyramimonadophyceae</taxon>
        <taxon>Pyramimonadales</taxon>
        <taxon>Pyramimonadaceae</taxon>
        <taxon>Cymbomonas</taxon>
    </lineage>
</organism>
<protein>
    <submittedName>
        <fullName evidence="1">Uncharacterized protein</fullName>
    </submittedName>
</protein>
<accession>A0AAE0EPR8</accession>
<proteinExistence type="predicted"/>
<dbReference type="EMBL" id="LGRX02035271">
    <property type="protein sequence ID" value="KAK3235537.1"/>
    <property type="molecule type" value="Genomic_DNA"/>
</dbReference>
<dbReference type="AlphaFoldDB" id="A0AAE0EPR8"/>
<keyword evidence="2" id="KW-1185">Reference proteome</keyword>
<evidence type="ECO:0000313" key="2">
    <source>
        <dbReference type="Proteomes" id="UP001190700"/>
    </source>
</evidence>